<sequence>MLLVTVLPLAGRFSWPSVGAHRVVVEHSVASHVFFVELLDGLLVQVHNLSLELSLFSGQELFSKELARRFDQLRRVRAALLDGVEQRILVRVALVHRVEGVCDIAINDFHSGLPWDLRGEVDVLS</sequence>
<gene>
    <name evidence="1" type="ORF">SINC0208_LOCUS10592</name>
</gene>
<evidence type="ECO:0000313" key="1">
    <source>
        <dbReference type="EMBL" id="CAE0329960.1"/>
    </source>
</evidence>
<name>A0A7S3IS32_9SPIT</name>
<protein>
    <submittedName>
        <fullName evidence="1">Uncharacterized protein</fullName>
    </submittedName>
</protein>
<dbReference type="EMBL" id="HBIH01026244">
    <property type="protein sequence ID" value="CAE0329960.1"/>
    <property type="molecule type" value="Transcribed_RNA"/>
</dbReference>
<dbReference type="AlphaFoldDB" id="A0A7S3IS32"/>
<accession>A0A7S3IS32</accession>
<reference evidence="1" key="1">
    <citation type="submission" date="2021-01" db="EMBL/GenBank/DDBJ databases">
        <authorList>
            <person name="Corre E."/>
            <person name="Pelletier E."/>
            <person name="Niang G."/>
            <person name="Scheremetjew M."/>
            <person name="Finn R."/>
            <person name="Kale V."/>
            <person name="Holt S."/>
            <person name="Cochrane G."/>
            <person name="Meng A."/>
            <person name="Brown T."/>
            <person name="Cohen L."/>
        </authorList>
    </citation>
    <scope>NUCLEOTIDE SEQUENCE</scope>
    <source>
        <strain evidence="1">S3</strain>
    </source>
</reference>
<proteinExistence type="predicted"/>
<organism evidence="1">
    <name type="scientific">Strombidium inclinatum</name>
    <dbReference type="NCBI Taxonomy" id="197538"/>
    <lineage>
        <taxon>Eukaryota</taxon>
        <taxon>Sar</taxon>
        <taxon>Alveolata</taxon>
        <taxon>Ciliophora</taxon>
        <taxon>Intramacronucleata</taxon>
        <taxon>Spirotrichea</taxon>
        <taxon>Oligotrichia</taxon>
        <taxon>Strombidiidae</taxon>
        <taxon>Strombidium</taxon>
    </lineage>
</organism>